<dbReference type="Proteomes" id="UP000664209">
    <property type="component" value="Unassembled WGS sequence"/>
</dbReference>
<accession>A0A939LUN2</accession>
<comment type="caution">
    <text evidence="2">The sequence shown here is derived from an EMBL/GenBank/DDBJ whole genome shotgun (WGS) entry which is preliminary data.</text>
</comment>
<dbReference type="AlphaFoldDB" id="A0A939LUN2"/>
<evidence type="ECO:0000313" key="3">
    <source>
        <dbReference type="Proteomes" id="UP000664209"/>
    </source>
</evidence>
<evidence type="ECO:0000313" key="2">
    <source>
        <dbReference type="EMBL" id="MBO1753015.1"/>
    </source>
</evidence>
<keyword evidence="3" id="KW-1185">Reference proteome</keyword>
<protein>
    <submittedName>
        <fullName evidence="2">Uncharacterized protein</fullName>
    </submittedName>
</protein>
<sequence>MTDHQHRSPDEDPPLTGSAPGGPDSLEDPSVDEVRGETDETDGPEEQNLQHGPPDLQGSDDDPASFLNT</sequence>
<gene>
    <name evidence="2" type="ORF">J4G33_14475</name>
</gene>
<evidence type="ECO:0000256" key="1">
    <source>
        <dbReference type="SAM" id="MobiDB-lite"/>
    </source>
</evidence>
<organism evidence="2 3">
    <name type="scientific">Actinotalea soli</name>
    <dbReference type="NCBI Taxonomy" id="2819234"/>
    <lineage>
        <taxon>Bacteria</taxon>
        <taxon>Bacillati</taxon>
        <taxon>Actinomycetota</taxon>
        <taxon>Actinomycetes</taxon>
        <taxon>Micrococcales</taxon>
        <taxon>Cellulomonadaceae</taxon>
        <taxon>Actinotalea</taxon>
    </lineage>
</organism>
<feature type="compositionally biased region" description="Basic and acidic residues" evidence="1">
    <location>
        <begin position="1"/>
        <end position="10"/>
    </location>
</feature>
<reference evidence="2" key="1">
    <citation type="submission" date="2021-03" db="EMBL/GenBank/DDBJ databases">
        <title>Actinotalea soli sp. nov., isolated from soil.</title>
        <authorList>
            <person name="Ping W."/>
            <person name="Zhang J."/>
        </authorList>
    </citation>
    <scope>NUCLEOTIDE SEQUENCE</scope>
    <source>
        <strain evidence="2">BY-33</strain>
    </source>
</reference>
<feature type="region of interest" description="Disordered" evidence="1">
    <location>
        <begin position="1"/>
        <end position="69"/>
    </location>
</feature>
<proteinExistence type="predicted"/>
<dbReference type="RefSeq" id="WP_208056698.1">
    <property type="nucleotide sequence ID" value="NZ_JAGEMK010000009.1"/>
</dbReference>
<name>A0A939LUN2_9CELL</name>
<dbReference type="EMBL" id="JAGEMK010000009">
    <property type="protein sequence ID" value="MBO1753015.1"/>
    <property type="molecule type" value="Genomic_DNA"/>
</dbReference>